<protein>
    <recommendedName>
        <fullName evidence="2">NodB homology domain-containing protein</fullName>
    </recommendedName>
</protein>
<dbReference type="GO" id="GO:0004099">
    <property type="term" value="F:chitin deacetylase activity"/>
    <property type="evidence" value="ECO:0007669"/>
    <property type="project" value="UniProtKB-ARBA"/>
</dbReference>
<feature type="region of interest" description="Disordered" evidence="1">
    <location>
        <begin position="113"/>
        <end position="134"/>
    </location>
</feature>
<evidence type="ECO:0000313" key="3">
    <source>
        <dbReference type="EMBL" id="CAH0380268.1"/>
    </source>
</evidence>
<dbReference type="PROSITE" id="PS51677">
    <property type="entry name" value="NODB"/>
    <property type="match status" value="1"/>
</dbReference>
<dbReference type="Proteomes" id="UP000789595">
    <property type="component" value="Unassembled WGS sequence"/>
</dbReference>
<evidence type="ECO:0000313" key="4">
    <source>
        <dbReference type="Proteomes" id="UP000789595"/>
    </source>
</evidence>
<sequence>MSFWSWGEPTPQDETQTASFWRWGETTAAPTPTQPEPVAAAATAQDETQRRPTFWWSEPDAPQPEPDARSTATYAAGDDAGALAARAKELGLEERAARRKSAPSRRDVDLALARQQPDVSTEPEAPQDASPPKWSEPIARALWSAAHRISDPRQLGERLKRRLPAFRDALTHVPVRPGSRRIALTIDDAPSDLLGPVLDALKACGVKATFFVIADFCSTYARRQLLERAVREGHELGNHMCDDVSCYGMTGEAFEKDFLRCDDLLARLDPTWRRRKWRWFRPPRGYLNEEMLDPLNRLGYRVALADVFPLDTAVRSVDWLVDFVLEKARPGSIVLLHTPDLRETHDRRNNVQVFRELCPRLVKEYEVGTLSELVERRRPTPPSPSLVEWDK</sequence>
<name>A0A8J2X4H1_9STRA</name>
<feature type="domain" description="NodB homology" evidence="2">
    <location>
        <begin position="180"/>
        <end position="370"/>
    </location>
</feature>
<dbReference type="PANTHER" id="PTHR10587">
    <property type="entry name" value="GLYCOSYL TRANSFERASE-RELATED"/>
    <property type="match status" value="1"/>
</dbReference>
<dbReference type="OrthoDB" id="407355at2759"/>
<reference evidence="3" key="1">
    <citation type="submission" date="2021-11" db="EMBL/GenBank/DDBJ databases">
        <authorList>
            <consortium name="Genoscope - CEA"/>
            <person name="William W."/>
        </authorList>
    </citation>
    <scope>NUCLEOTIDE SEQUENCE</scope>
</reference>
<dbReference type="GO" id="GO:0005975">
    <property type="term" value="P:carbohydrate metabolic process"/>
    <property type="evidence" value="ECO:0007669"/>
    <property type="project" value="InterPro"/>
</dbReference>
<evidence type="ECO:0000259" key="2">
    <source>
        <dbReference type="PROSITE" id="PS51677"/>
    </source>
</evidence>
<keyword evidence="4" id="KW-1185">Reference proteome</keyword>
<accession>A0A8J2X4H1</accession>
<gene>
    <name evidence="3" type="ORF">PECAL_6P19090</name>
</gene>
<comment type="caution">
    <text evidence="3">The sequence shown here is derived from an EMBL/GenBank/DDBJ whole genome shotgun (WGS) entry which is preliminary data.</text>
</comment>
<dbReference type="Pfam" id="PF01522">
    <property type="entry name" value="Polysacc_deac_1"/>
    <property type="match status" value="1"/>
</dbReference>
<dbReference type="InterPro" id="IPR050248">
    <property type="entry name" value="Polysacc_deacetylase_ArnD"/>
</dbReference>
<dbReference type="InterPro" id="IPR002509">
    <property type="entry name" value="NODB_dom"/>
</dbReference>
<dbReference type="InterPro" id="IPR011330">
    <property type="entry name" value="Glyco_hydro/deAcase_b/a-brl"/>
</dbReference>
<dbReference type="Gene3D" id="3.20.20.370">
    <property type="entry name" value="Glycoside hydrolase/deacetylase"/>
    <property type="match status" value="1"/>
</dbReference>
<feature type="region of interest" description="Disordered" evidence="1">
    <location>
        <begin position="1"/>
        <end position="74"/>
    </location>
</feature>
<dbReference type="AlphaFoldDB" id="A0A8J2X4H1"/>
<feature type="compositionally biased region" description="Low complexity" evidence="1">
    <location>
        <begin position="25"/>
        <end position="46"/>
    </location>
</feature>
<dbReference type="EMBL" id="CAKKNE010000006">
    <property type="protein sequence ID" value="CAH0380268.1"/>
    <property type="molecule type" value="Genomic_DNA"/>
</dbReference>
<evidence type="ECO:0000256" key="1">
    <source>
        <dbReference type="SAM" id="MobiDB-lite"/>
    </source>
</evidence>
<dbReference type="SUPFAM" id="SSF88713">
    <property type="entry name" value="Glycoside hydrolase/deacetylase"/>
    <property type="match status" value="1"/>
</dbReference>
<organism evidence="3 4">
    <name type="scientific">Pelagomonas calceolata</name>
    <dbReference type="NCBI Taxonomy" id="35677"/>
    <lineage>
        <taxon>Eukaryota</taxon>
        <taxon>Sar</taxon>
        <taxon>Stramenopiles</taxon>
        <taxon>Ochrophyta</taxon>
        <taxon>Pelagophyceae</taxon>
        <taxon>Pelagomonadales</taxon>
        <taxon>Pelagomonadaceae</taxon>
        <taxon>Pelagomonas</taxon>
    </lineage>
</organism>
<proteinExistence type="predicted"/>